<evidence type="ECO:0000256" key="11">
    <source>
        <dbReference type="ARBA" id="ARBA00023157"/>
    </source>
</evidence>
<dbReference type="FunFam" id="2.60.40.10:FF:001102">
    <property type="entry name" value="tyrosine-protein phosphatase Lar isoform X3"/>
    <property type="match status" value="1"/>
</dbReference>
<sequence>MGLHQAATNVVTVIVLLWIAEIINASHPPEIIKKPANQGVRVGGVATFFCSARGDPQPTINWRKNGKKVSSTQSRYTVIETNGISLLRIEPVRAGRDDAPYECVAENGVGDAVSAEATLTVYEADKTPVGFPTVEIQSNNRVIEIGHTAVLQCKANGAPMPKVYWLKDMKRVELTSRYTILDGSLQISQSEEADQGKYECVAENQVGTEHSKAISLYVKIRRVPPQFSRPPDPINEVMLGGSLNLTCVAVGSPMPFVKWRLHDEDITPEHELPVGKSVLQLNDIRTSANYTCVASSSLGVIEANASVKVQSLPIAPTDLKISEVTATTVRLEWSYKGTEDLQYYVLQHKPKNANQAYSETSGIITMFYVVRGLSPYTEYEFHVIGVNNIGRGPPSAPVSATTGETEMESAPRNIEVRPLSSSTMVITWQPPETPNGQINGYKVYYTTNPNQPEASWNSQMVDNSELTTISDLTPLAIYTIRVQAFTSMGAGPMSNPIQVKTQQGVPSQPSNFRATDTGETAVTLQWNKPSHSSENIVHYELYWNDTYANEQHHQRIPNVETYTMSGLYPDTLYYIWLAARSQRGEGATTPPIPVRTKQYVPGAPPQNNTCQATSPTTIKVSWKPPPQDRSNGRITYYKLFFVEEGRSDNEADSIKIWNTTEFTLDELKRWTEYKIWILAGTIVGNGPRTQPIKCRTHEDVPGEPTSVRAIPVNSTTIHVSWRPPAEKDRNGIIRGYHIHVHETKEEGKSFLNEPMKFEVPDGVLDYNISGLQPDTKYSVQVAALTRKGDGDRSNAISVKTPGGVPIRPIVRLKVLERDPTVSIELEWERPMQTYGELRGYRVRWGVKDHHKLHETMLGPDATTKNIKDLERGIEYEFRIAGTNHIGVGQEAVKYYTTPEGTPSGAPTNITYRFQTPDVLCVTWDSPIREHRNGQILRYDIQFHKKIDHGLGTERNTTVRKAVFANLDENTEYVVRIRAYTKQGAGPFSEKIIIETEKDMGRAPMMVQAIATSEQTVEVWWESVPSRGRLIGYKIFYTMTAVEDLDEWQTKIVGLTESADLVNLEKQAQYAIAIAARFKTGLGRLSEKITVKIKPEDVPLNLRAQDVSTHSMTLTWSPPNRLNPIHYKISFDAIKVFVDAQGITQTQTIPRREIIIQQHKTSHTINELSPFTTYYVNVSAVPADLTYKPPTKISVTTQVRKR</sequence>
<keyword evidence="8" id="KW-0904">Protein phosphatase</keyword>
<feature type="domain" description="Ig-like" evidence="17">
    <location>
        <begin position="225"/>
        <end position="308"/>
    </location>
</feature>
<feature type="domain" description="Fibronectin type-III" evidence="18">
    <location>
        <begin position="703"/>
        <end position="803"/>
    </location>
</feature>
<dbReference type="SMART" id="SM00060">
    <property type="entry name" value="FN3"/>
    <property type="match status" value="9"/>
</dbReference>
<dbReference type="InterPro" id="IPR050964">
    <property type="entry name" value="Striated_Muscle_Regulatory"/>
</dbReference>
<keyword evidence="11" id="KW-1015">Disulfide bond</keyword>
<keyword evidence="7" id="KW-0378">Hydrolase</keyword>
<evidence type="ECO:0000256" key="12">
    <source>
        <dbReference type="ARBA" id="ARBA00023170"/>
    </source>
</evidence>
<evidence type="ECO:0000313" key="19">
    <source>
        <dbReference type="EMBL" id="KAG5675661.1"/>
    </source>
</evidence>
<dbReference type="Pfam" id="PF00041">
    <property type="entry name" value="fn3"/>
    <property type="match status" value="9"/>
</dbReference>
<dbReference type="FunFam" id="2.60.40.10:FF:001111">
    <property type="entry name" value="tyrosine-protein phosphatase Lar isoform X1"/>
    <property type="match status" value="1"/>
</dbReference>
<dbReference type="PANTHER" id="PTHR13817:SF166">
    <property type="entry name" value="NEURONAL IGCAM-RELATED"/>
    <property type="match status" value="1"/>
</dbReference>
<evidence type="ECO:0000256" key="7">
    <source>
        <dbReference type="ARBA" id="ARBA00022801"/>
    </source>
</evidence>
<dbReference type="InterPro" id="IPR013783">
    <property type="entry name" value="Ig-like_fold"/>
</dbReference>
<organism evidence="19 20">
    <name type="scientific">Polypedilum vanderplanki</name>
    <name type="common">Sleeping chironomid midge</name>
    <dbReference type="NCBI Taxonomy" id="319348"/>
    <lineage>
        <taxon>Eukaryota</taxon>
        <taxon>Metazoa</taxon>
        <taxon>Ecdysozoa</taxon>
        <taxon>Arthropoda</taxon>
        <taxon>Hexapoda</taxon>
        <taxon>Insecta</taxon>
        <taxon>Pterygota</taxon>
        <taxon>Neoptera</taxon>
        <taxon>Endopterygota</taxon>
        <taxon>Diptera</taxon>
        <taxon>Nematocera</taxon>
        <taxon>Chironomoidea</taxon>
        <taxon>Chironomidae</taxon>
        <taxon>Chironominae</taxon>
        <taxon>Polypedilum</taxon>
        <taxon>Polypedilum</taxon>
    </lineage>
</organism>
<feature type="chain" id="PRO_5039941460" description="protein-tyrosine-phosphatase" evidence="16">
    <location>
        <begin position="26"/>
        <end position="1201"/>
    </location>
</feature>
<evidence type="ECO:0000256" key="8">
    <source>
        <dbReference type="ARBA" id="ARBA00022912"/>
    </source>
</evidence>
<comment type="caution">
    <text evidence="19">The sequence shown here is derived from an EMBL/GenBank/DDBJ whole genome shotgun (WGS) entry which is preliminary data.</text>
</comment>
<feature type="domain" description="Fibronectin type-III" evidence="18">
    <location>
        <begin position="508"/>
        <end position="599"/>
    </location>
</feature>
<feature type="domain" description="Fibronectin type-III" evidence="18">
    <location>
        <begin position="1002"/>
        <end position="1095"/>
    </location>
</feature>
<dbReference type="InterPro" id="IPR007110">
    <property type="entry name" value="Ig-like_dom"/>
</dbReference>
<dbReference type="InterPro" id="IPR003599">
    <property type="entry name" value="Ig_sub"/>
</dbReference>
<dbReference type="AlphaFoldDB" id="A0A9J6C1D0"/>
<evidence type="ECO:0000256" key="10">
    <source>
        <dbReference type="ARBA" id="ARBA00023136"/>
    </source>
</evidence>
<dbReference type="SUPFAM" id="SSF48726">
    <property type="entry name" value="Immunoglobulin"/>
    <property type="match status" value="3"/>
</dbReference>
<feature type="domain" description="Fibronectin type-III" evidence="18">
    <location>
        <begin position="315"/>
        <end position="405"/>
    </location>
</feature>
<dbReference type="GO" id="GO:0016020">
    <property type="term" value="C:membrane"/>
    <property type="evidence" value="ECO:0007669"/>
    <property type="project" value="UniProtKB-SubCell"/>
</dbReference>
<feature type="domain" description="Fibronectin type-III" evidence="18">
    <location>
        <begin position="604"/>
        <end position="699"/>
    </location>
</feature>
<dbReference type="InterPro" id="IPR003961">
    <property type="entry name" value="FN3_dom"/>
</dbReference>
<keyword evidence="10" id="KW-0472">Membrane</keyword>
<dbReference type="OrthoDB" id="10253954at2759"/>
<dbReference type="InterPro" id="IPR003598">
    <property type="entry name" value="Ig_sub2"/>
</dbReference>
<dbReference type="Proteomes" id="UP001107558">
    <property type="component" value="Chromosome 2"/>
</dbReference>
<evidence type="ECO:0000259" key="17">
    <source>
        <dbReference type="PROSITE" id="PS50835"/>
    </source>
</evidence>
<dbReference type="GO" id="GO:0009653">
    <property type="term" value="P:anatomical structure morphogenesis"/>
    <property type="evidence" value="ECO:0007669"/>
    <property type="project" value="UniProtKB-ARBA"/>
</dbReference>
<feature type="signal peptide" evidence="16">
    <location>
        <begin position="1"/>
        <end position="25"/>
    </location>
</feature>
<dbReference type="FunFam" id="2.60.40.10:FF:000010">
    <property type="entry name" value="receptor-type tyrosine-protein phosphatase delta isoform X1"/>
    <property type="match status" value="1"/>
</dbReference>
<evidence type="ECO:0000256" key="15">
    <source>
        <dbReference type="ARBA" id="ARBA00051722"/>
    </source>
</evidence>
<feature type="domain" description="Fibronectin type-III" evidence="18">
    <location>
        <begin position="1097"/>
        <end position="1199"/>
    </location>
</feature>
<dbReference type="FunFam" id="2.60.40.10:FF:001564">
    <property type="entry name" value="tyrosine-protein phosphatase Lar isoform X4"/>
    <property type="match status" value="1"/>
</dbReference>
<keyword evidence="4" id="KW-0812">Transmembrane</keyword>
<dbReference type="Pfam" id="PF07679">
    <property type="entry name" value="I-set"/>
    <property type="match status" value="2"/>
</dbReference>
<feature type="domain" description="Fibronectin type-III" evidence="18">
    <location>
        <begin position="905"/>
        <end position="998"/>
    </location>
</feature>
<keyword evidence="13" id="KW-0325">Glycoprotein</keyword>
<dbReference type="FunFam" id="2.60.40.10:FF:001130">
    <property type="entry name" value="tyrosine-protein phosphatase Lar isoform X3"/>
    <property type="match status" value="1"/>
</dbReference>
<dbReference type="PROSITE" id="PS50853">
    <property type="entry name" value="FN3"/>
    <property type="match status" value="9"/>
</dbReference>
<keyword evidence="6" id="KW-0677">Repeat</keyword>
<dbReference type="FunFam" id="2.60.40.10:FF:000004">
    <property type="entry name" value="DCC isoform 1"/>
    <property type="match status" value="1"/>
</dbReference>
<reference evidence="19" key="1">
    <citation type="submission" date="2021-03" db="EMBL/GenBank/DDBJ databases">
        <title>Chromosome level genome of the anhydrobiotic midge Polypedilum vanderplanki.</title>
        <authorList>
            <person name="Yoshida Y."/>
            <person name="Kikawada T."/>
            <person name="Gusev O."/>
        </authorList>
    </citation>
    <scope>NUCLEOTIDE SEQUENCE</scope>
    <source>
        <strain evidence="19">NIAS01</strain>
        <tissue evidence="19">Whole body or cell culture</tissue>
    </source>
</reference>
<dbReference type="EC" id="3.1.3.48" evidence="3"/>
<proteinExistence type="inferred from homology"/>
<evidence type="ECO:0000256" key="4">
    <source>
        <dbReference type="ARBA" id="ARBA00022692"/>
    </source>
</evidence>
<dbReference type="FunFam" id="2.60.40.10:FF:001015">
    <property type="entry name" value="tyrosine-protein phosphatase Lar isoform X4"/>
    <property type="match status" value="1"/>
</dbReference>
<evidence type="ECO:0000256" key="16">
    <source>
        <dbReference type="SAM" id="SignalP"/>
    </source>
</evidence>
<evidence type="ECO:0000259" key="18">
    <source>
        <dbReference type="PROSITE" id="PS50853"/>
    </source>
</evidence>
<dbReference type="FunFam" id="2.60.40.10:FF:000551">
    <property type="entry name" value="Protogenin A"/>
    <property type="match status" value="1"/>
</dbReference>
<gene>
    <name evidence="19" type="ORF">PVAND_005548</name>
</gene>
<dbReference type="InterPro" id="IPR013098">
    <property type="entry name" value="Ig_I-set"/>
</dbReference>
<evidence type="ECO:0000256" key="6">
    <source>
        <dbReference type="ARBA" id="ARBA00022737"/>
    </source>
</evidence>
<accession>A0A9J6C1D0</accession>
<comment type="subcellular location">
    <subcellularLocation>
        <location evidence="1">Membrane</location>
        <topology evidence="1">Single-pass membrane protein</topology>
    </subcellularLocation>
</comment>
<feature type="domain" description="Fibronectin type-III" evidence="18">
    <location>
        <begin position="410"/>
        <end position="504"/>
    </location>
</feature>
<dbReference type="EMBL" id="JADBJN010000002">
    <property type="protein sequence ID" value="KAG5675661.1"/>
    <property type="molecule type" value="Genomic_DNA"/>
</dbReference>
<feature type="domain" description="Ig-like" evidence="17">
    <location>
        <begin position="29"/>
        <end position="120"/>
    </location>
</feature>
<dbReference type="PROSITE" id="PS50835">
    <property type="entry name" value="IG_LIKE"/>
    <property type="match status" value="3"/>
</dbReference>
<dbReference type="InterPro" id="IPR036116">
    <property type="entry name" value="FN3_sf"/>
</dbReference>
<dbReference type="CDD" id="cd00063">
    <property type="entry name" value="FN3"/>
    <property type="match status" value="8"/>
</dbReference>
<dbReference type="FunFam" id="2.60.40.10:FF:001219">
    <property type="entry name" value="tyrosine-protein phosphatase Lar isoform X1"/>
    <property type="match status" value="1"/>
</dbReference>
<dbReference type="SMART" id="SM00408">
    <property type="entry name" value="IGc2"/>
    <property type="match status" value="3"/>
</dbReference>
<dbReference type="InterPro" id="IPR036179">
    <property type="entry name" value="Ig-like_dom_sf"/>
</dbReference>
<evidence type="ECO:0000256" key="2">
    <source>
        <dbReference type="ARBA" id="ARBA00010504"/>
    </source>
</evidence>
<protein>
    <recommendedName>
        <fullName evidence="3">protein-tyrosine-phosphatase</fullName>
        <ecNumber evidence="3">3.1.3.48</ecNumber>
    </recommendedName>
</protein>
<dbReference type="GO" id="GO:0004725">
    <property type="term" value="F:protein tyrosine phosphatase activity"/>
    <property type="evidence" value="ECO:0007669"/>
    <property type="project" value="UniProtKB-EC"/>
</dbReference>
<keyword evidence="9" id="KW-1133">Transmembrane helix</keyword>
<dbReference type="FunFam" id="2.60.40.10:FF:001000">
    <property type="entry name" value="tyrosine-protein phosphatase Lar isoform X3"/>
    <property type="match status" value="1"/>
</dbReference>
<keyword evidence="20" id="KW-1185">Reference proteome</keyword>
<comment type="similarity">
    <text evidence="2">Belongs to the protein-tyrosine phosphatase family. Receptor class 2A subfamily.</text>
</comment>
<evidence type="ECO:0000256" key="5">
    <source>
        <dbReference type="ARBA" id="ARBA00022729"/>
    </source>
</evidence>
<evidence type="ECO:0000256" key="14">
    <source>
        <dbReference type="ARBA" id="ARBA00023319"/>
    </source>
</evidence>
<evidence type="ECO:0000256" key="3">
    <source>
        <dbReference type="ARBA" id="ARBA00013064"/>
    </source>
</evidence>
<dbReference type="PANTHER" id="PTHR13817">
    <property type="entry name" value="TITIN"/>
    <property type="match status" value="1"/>
</dbReference>
<evidence type="ECO:0000256" key="9">
    <source>
        <dbReference type="ARBA" id="ARBA00022989"/>
    </source>
</evidence>
<dbReference type="SUPFAM" id="SSF49265">
    <property type="entry name" value="Fibronectin type III"/>
    <property type="match status" value="5"/>
</dbReference>
<feature type="domain" description="Fibronectin type-III" evidence="18">
    <location>
        <begin position="808"/>
        <end position="904"/>
    </location>
</feature>
<dbReference type="PRINTS" id="PR00014">
    <property type="entry name" value="FNTYPEIII"/>
</dbReference>
<name>A0A9J6C1D0_POLVA</name>
<dbReference type="GO" id="GO:0030154">
    <property type="term" value="P:cell differentiation"/>
    <property type="evidence" value="ECO:0007669"/>
    <property type="project" value="UniProtKB-ARBA"/>
</dbReference>
<keyword evidence="12" id="KW-0675">Receptor</keyword>
<dbReference type="FunFam" id="2.60.40.10:FF:001197">
    <property type="entry name" value="tyrosine-protein phosphatase Lar isoform X1"/>
    <property type="match status" value="1"/>
</dbReference>
<dbReference type="SMART" id="SM00409">
    <property type="entry name" value="IG"/>
    <property type="match status" value="3"/>
</dbReference>
<evidence type="ECO:0000256" key="1">
    <source>
        <dbReference type="ARBA" id="ARBA00004167"/>
    </source>
</evidence>
<evidence type="ECO:0000256" key="13">
    <source>
        <dbReference type="ARBA" id="ARBA00023180"/>
    </source>
</evidence>
<dbReference type="Gene3D" id="2.60.40.10">
    <property type="entry name" value="Immunoglobulins"/>
    <property type="match status" value="12"/>
</dbReference>
<keyword evidence="5 16" id="KW-0732">Signal</keyword>
<keyword evidence="14" id="KW-0393">Immunoglobulin domain</keyword>
<comment type="catalytic activity">
    <reaction evidence="15">
        <text>O-phospho-L-tyrosyl-[protein] + H2O = L-tyrosyl-[protein] + phosphate</text>
        <dbReference type="Rhea" id="RHEA:10684"/>
        <dbReference type="Rhea" id="RHEA-COMP:10136"/>
        <dbReference type="Rhea" id="RHEA-COMP:20101"/>
        <dbReference type="ChEBI" id="CHEBI:15377"/>
        <dbReference type="ChEBI" id="CHEBI:43474"/>
        <dbReference type="ChEBI" id="CHEBI:46858"/>
        <dbReference type="ChEBI" id="CHEBI:61978"/>
        <dbReference type="EC" id="3.1.3.48"/>
    </reaction>
</comment>
<feature type="domain" description="Ig-like" evidence="17">
    <location>
        <begin position="132"/>
        <end position="215"/>
    </location>
</feature>
<dbReference type="Pfam" id="PF13927">
    <property type="entry name" value="Ig_3"/>
    <property type="match status" value="1"/>
</dbReference>
<evidence type="ECO:0000313" key="20">
    <source>
        <dbReference type="Proteomes" id="UP001107558"/>
    </source>
</evidence>